<keyword evidence="4 5" id="KW-0472">Membrane</keyword>
<name>A0A7S7SK91_PALFE</name>
<dbReference type="InterPro" id="IPR001902">
    <property type="entry name" value="SLC26A/SulP_fam"/>
</dbReference>
<keyword evidence="8" id="KW-1185">Reference proteome</keyword>
<feature type="transmembrane region" description="Helical" evidence="5">
    <location>
        <begin position="204"/>
        <end position="225"/>
    </location>
</feature>
<feature type="transmembrane region" description="Helical" evidence="5">
    <location>
        <begin position="418"/>
        <end position="434"/>
    </location>
</feature>
<feature type="transmembrane region" description="Helical" evidence="5">
    <location>
        <begin position="172"/>
        <end position="192"/>
    </location>
</feature>
<gene>
    <name evidence="7" type="ORF">IRI77_35805</name>
</gene>
<feature type="transmembrane region" description="Helical" evidence="5">
    <location>
        <begin position="21"/>
        <end position="40"/>
    </location>
</feature>
<dbReference type="EMBL" id="CP063849">
    <property type="protein sequence ID" value="QOY88044.1"/>
    <property type="molecule type" value="Genomic_DNA"/>
</dbReference>
<keyword evidence="2 5" id="KW-0812">Transmembrane</keyword>
<feature type="transmembrane region" description="Helical" evidence="5">
    <location>
        <begin position="119"/>
        <end position="138"/>
    </location>
</feature>
<dbReference type="KEGG" id="pfer:IRI77_35805"/>
<evidence type="ECO:0000256" key="3">
    <source>
        <dbReference type="ARBA" id="ARBA00022989"/>
    </source>
</evidence>
<dbReference type="InterPro" id="IPR011547">
    <property type="entry name" value="SLC26A/SulP_dom"/>
</dbReference>
<reference evidence="7 8" key="1">
    <citation type="submission" date="2020-10" db="EMBL/GenBank/DDBJ databases">
        <title>Complete genome sequence of Paludibaculum fermentans P105T, a facultatively anaerobic acidobacterium capable of dissimilatory Fe(III) reduction.</title>
        <authorList>
            <person name="Dedysh S.N."/>
            <person name="Beletsky A.V."/>
            <person name="Kulichevskaya I.S."/>
            <person name="Mardanov A.V."/>
            <person name="Ravin N.V."/>
        </authorList>
    </citation>
    <scope>NUCLEOTIDE SEQUENCE [LARGE SCALE GENOMIC DNA]</scope>
    <source>
        <strain evidence="7 8">P105</strain>
    </source>
</reference>
<dbReference type="Proteomes" id="UP000593892">
    <property type="component" value="Chromosome"/>
</dbReference>
<evidence type="ECO:0000259" key="6">
    <source>
        <dbReference type="Pfam" id="PF00916"/>
    </source>
</evidence>
<evidence type="ECO:0000313" key="7">
    <source>
        <dbReference type="EMBL" id="QOY88044.1"/>
    </source>
</evidence>
<evidence type="ECO:0000256" key="4">
    <source>
        <dbReference type="ARBA" id="ARBA00023136"/>
    </source>
</evidence>
<evidence type="ECO:0000256" key="1">
    <source>
        <dbReference type="ARBA" id="ARBA00004141"/>
    </source>
</evidence>
<keyword evidence="3 5" id="KW-1133">Transmembrane helix</keyword>
<sequence length="518" mass="54903">MKANTGITLQPTSGNLFRFDGPAGTVVFLVALPLCLGIALASGAPLFSGIIAGIVGGIVVSVASGSQVSVSGPAAGLTVIVATAITALGSFQNFLATVVLAGGFQIIFSLLRAGSFGDYVPLSVIKGMLAAIGLVIILKQIPHALGRDADYEGSFSFLEKGTSNTLTDILEAVLSCSPGALLITGLCLLILLFWDQVAASGPKFLAFIPAPLLVVATGIGMNQLFHAFFPFLELTDKAHLVSLPVSASITEFAQQFTFPNFAILANPQAIMTAATLAVVGSLESLLSLEAGDKLDPYKRISPPNRELFAQGAGNIVSGLIGGLPVTSVVVRTSANVYSGARTWISSFTHGILLLVSAMFIPALLNLTPLCALAAILLAVGYKLTKIDLYKAQFAAGYAQFIPFIVTVMAIVFTDLLKGVLIGMAFGLFFVIHSNHHKAFVLVKQDNWYLIRFTKDTTFVNKAELKNLLRSIPDGATLQIDATRAIYIDRDIFEVVSDFQKSASFKNIDIEYRNFASAR</sequence>
<dbReference type="PANTHER" id="PTHR11814">
    <property type="entry name" value="SULFATE TRANSPORTER"/>
    <property type="match status" value="1"/>
</dbReference>
<dbReference type="AlphaFoldDB" id="A0A7S7SK91"/>
<dbReference type="GO" id="GO:0055085">
    <property type="term" value="P:transmembrane transport"/>
    <property type="evidence" value="ECO:0007669"/>
    <property type="project" value="InterPro"/>
</dbReference>
<evidence type="ECO:0000256" key="5">
    <source>
        <dbReference type="SAM" id="Phobius"/>
    </source>
</evidence>
<evidence type="ECO:0000256" key="2">
    <source>
        <dbReference type="ARBA" id="ARBA00022692"/>
    </source>
</evidence>
<feature type="transmembrane region" description="Helical" evidence="5">
    <location>
        <begin position="307"/>
        <end position="330"/>
    </location>
</feature>
<accession>A0A7S7SK91</accession>
<dbReference type="Pfam" id="PF00916">
    <property type="entry name" value="Sulfate_transp"/>
    <property type="match status" value="1"/>
</dbReference>
<organism evidence="7 8">
    <name type="scientific">Paludibaculum fermentans</name>
    <dbReference type="NCBI Taxonomy" id="1473598"/>
    <lineage>
        <taxon>Bacteria</taxon>
        <taxon>Pseudomonadati</taxon>
        <taxon>Acidobacteriota</taxon>
        <taxon>Terriglobia</taxon>
        <taxon>Bryobacterales</taxon>
        <taxon>Bryobacteraceae</taxon>
        <taxon>Paludibaculum</taxon>
    </lineage>
</organism>
<evidence type="ECO:0000313" key="8">
    <source>
        <dbReference type="Proteomes" id="UP000593892"/>
    </source>
</evidence>
<protein>
    <submittedName>
        <fullName evidence="7">SulP family inorganic anion transporter</fullName>
    </submittedName>
</protein>
<comment type="subcellular location">
    <subcellularLocation>
        <location evidence="1">Membrane</location>
        <topology evidence="1">Multi-pass membrane protein</topology>
    </subcellularLocation>
</comment>
<feature type="domain" description="SLC26A/SulP transporter" evidence="6">
    <location>
        <begin position="18"/>
        <end position="387"/>
    </location>
</feature>
<proteinExistence type="predicted"/>
<feature type="transmembrane region" description="Helical" evidence="5">
    <location>
        <begin position="46"/>
        <end position="63"/>
    </location>
</feature>
<dbReference type="GO" id="GO:0016020">
    <property type="term" value="C:membrane"/>
    <property type="evidence" value="ECO:0007669"/>
    <property type="project" value="UniProtKB-SubCell"/>
</dbReference>
<feature type="transmembrane region" description="Helical" evidence="5">
    <location>
        <begin position="350"/>
        <end position="381"/>
    </location>
</feature>
<feature type="transmembrane region" description="Helical" evidence="5">
    <location>
        <begin position="393"/>
        <end position="412"/>
    </location>
</feature>